<evidence type="ECO:0000313" key="2">
    <source>
        <dbReference type="EMBL" id="KAK3689852.1"/>
    </source>
</evidence>
<reference evidence="2" key="1">
    <citation type="journal article" date="2023" name="Mol. Phylogenet. Evol.">
        <title>Genome-scale phylogeny and comparative genomics of the fungal order Sordariales.</title>
        <authorList>
            <person name="Hensen N."/>
            <person name="Bonometti L."/>
            <person name="Westerberg I."/>
            <person name="Brannstrom I.O."/>
            <person name="Guillou S."/>
            <person name="Cros-Aarteil S."/>
            <person name="Calhoun S."/>
            <person name="Haridas S."/>
            <person name="Kuo A."/>
            <person name="Mondo S."/>
            <person name="Pangilinan J."/>
            <person name="Riley R."/>
            <person name="LaButti K."/>
            <person name="Andreopoulos B."/>
            <person name="Lipzen A."/>
            <person name="Chen C."/>
            <person name="Yan M."/>
            <person name="Daum C."/>
            <person name="Ng V."/>
            <person name="Clum A."/>
            <person name="Steindorff A."/>
            <person name="Ohm R.A."/>
            <person name="Martin F."/>
            <person name="Silar P."/>
            <person name="Natvig D.O."/>
            <person name="Lalanne C."/>
            <person name="Gautier V."/>
            <person name="Ament-Velasquez S.L."/>
            <person name="Kruys A."/>
            <person name="Hutchinson M.I."/>
            <person name="Powell A.J."/>
            <person name="Barry K."/>
            <person name="Miller A.N."/>
            <person name="Grigoriev I.V."/>
            <person name="Debuchy R."/>
            <person name="Gladieux P."/>
            <person name="Hiltunen Thoren M."/>
            <person name="Johannesson H."/>
        </authorList>
    </citation>
    <scope>NUCLEOTIDE SEQUENCE</scope>
    <source>
        <strain evidence="2">CBS 314.62</strain>
    </source>
</reference>
<name>A0AAE1CDQ7_9PEZI</name>
<feature type="region of interest" description="Disordered" evidence="1">
    <location>
        <begin position="180"/>
        <end position="200"/>
    </location>
</feature>
<gene>
    <name evidence="2" type="ORF">B0T22DRAFT_180890</name>
</gene>
<organism evidence="2 3">
    <name type="scientific">Podospora appendiculata</name>
    <dbReference type="NCBI Taxonomy" id="314037"/>
    <lineage>
        <taxon>Eukaryota</taxon>
        <taxon>Fungi</taxon>
        <taxon>Dikarya</taxon>
        <taxon>Ascomycota</taxon>
        <taxon>Pezizomycotina</taxon>
        <taxon>Sordariomycetes</taxon>
        <taxon>Sordariomycetidae</taxon>
        <taxon>Sordariales</taxon>
        <taxon>Podosporaceae</taxon>
        <taxon>Podospora</taxon>
    </lineage>
</organism>
<sequence length="221" mass="24203">MLMITMVCLSVYEGREEIAWHVAGSGMRHPRAVRDQSGYSLFGTDFCGRWEGHGNHHDVGRLAGGVACVCSIIVETVDICCMPMIHGALPILQRSAAFWSGLAGRMMSERMGRLCRSQSRTGHACLLLRRHRGGSGGGLRKAMSTTATTTWWKLVVSAGKASGRRRAKCTHHLHQASVSGGGWDETKHAPRRTDTPWHHARSKAGRAFVEEVLEGIRSSCL</sequence>
<comment type="caution">
    <text evidence="2">The sequence shown here is derived from an EMBL/GenBank/DDBJ whole genome shotgun (WGS) entry which is preliminary data.</text>
</comment>
<proteinExistence type="predicted"/>
<feature type="compositionally biased region" description="Basic and acidic residues" evidence="1">
    <location>
        <begin position="184"/>
        <end position="197"/>
    </location>
</feature>
<protein>
    <submittedName>
        <fullName evidence="2">Uncharacterized protein</fullName>
    </submittedName>
</protein>
<dbReference type="EMBL" id="JAULSO010000002">
    <property type="protein sequence ID" value="KAK3689852.1"/>
    <property type="molecule type" value="Genomic_DNA"/>
</dbReference>
<reference evidence="2" key="2">
    <citation type="submission" date="2023-06" db="EMBL/GenBank/DDBJ databases">
        <authorList>
            <consortium name="Lawrence Berkeley National Laboratory"/>
            <person name="Haridas S."/>
            <person name="Hensen N."/>
            <person name="Bonometti L."/>
            <person name="Westerberg I."/>
            <person name="Brannstrom I.O."/>
            <person name="Guillou S."/>
            <person name="Cros-Aarteil S."/>
            <person name="Calhoun S."/>
            <person name="Kuo A."/>
            <person name="Mondo S."/>
            <person name="Pangilinan J."/>
            <person name="Riley R."/>
            <person name="Labutti K."/>
            <person name="Andreopoulos B."/>
            <person name="Lipzen A."/>
            <person name="Chen C."/>
            <person name="Yanf M."/>
            <person name="Daum C."/>
            <person name="Ng V."/>
            <person name="Clum A."/>
            <person name="Steindorff A."/>
            <person name="Ohm R."/>
            <person name="Martin F."/>
            <person name="Silar P."/>
            <person name="Natvig D."/>
            <person name="Lalanne C."/>
            <person name="Gautier V."/>
            <person name="Ament-Velasquez S.L."/>
            <person name="Kruys A."/>
            <person name="Hutchinson M.I."/>
            <person name="Powell A.J."/>
            <person name="Barry K."/>
            <person name="Miller A.N."/>
            <person name="Grigoriev I.V."/>
            <person name="Debuchy R."/>
            <person name="Gladieux P."/>
            <person name="Thoren M.H."/>
            <person name="Johannesson H."/>
        </authorList>
    </citation>
    <scope>NUCLEOTIDE SEQUENCE</scope>
    <source>
        <strain evidence="2">CBS 314.62</strain>
    </source>
</reference>
<evidence type="ECO:0000313" key="3">
    <source>
        <dbReference type="Proteomes" id="UP001270362"/>
    </source>
</evidence>
<dbReference type="Proteomes" id="UP001270362">
    <property type="component" value="Unassembled WGS sequence"/>
</dbReference>
<keyword evidence="3" id="KW-1185">Reference proteome</keyword>
<evidence type="ECO:0000256" key="1">
    <source>
        <dbReference type="SAM" id="MobiDB-lite"/>
    </source>
</evidence>
<dbReference type="AlphaFoldDB" id="A0AAE1CDQ7"/>
<accession>A0AAE1CDQ7</accession>